<gene>
    <name evidence="3" type="ORF">OSJNBa0014E22.42</name>
    <name evidence="2" type="ORF">P0010C01.18</name>
</gene>
<protein>
    <submittedName>
        <fullName evidence="3">Uncharacterized protein</fullName>
    </submittedName>
</protein>
<dbReference type="Proteomes" id="UP000000763">
    <property type="component" value="Chromosome 2"/>
</dbReference>
<dbReference type="EMBL" id="AP005513">
    <property type="protein sequence ID" value="BAD25904.1"/>
    <property type="molecule type" value="Genomic_DNA"/>
</dbReference>
<feature type="compositionally biased region" description="Low complexity" evidence="1">
    <location>
        <begin position="43"/>
        <end position="56"/>
    </location>
</feature>
<dbReference type="AlphaFoldDB" id="Q6H5U5"/>
<reference evidence="2" key="1">
    <citation type="submission" date="2002-02" db="EMBL/GenBank/DDBJ databases">
        <title>Oryza sativa nipponbare(GA3) genomic DNA, chromosome 2, PAC clone:P0010C01.</title>
        <authorList>
            <person name="Sasaki T."/>
            <person name="Matsumoto T."/>
            <person name="Yamamoto K."/>
        </authorList>
    </citation>
    <scope>NUCLEOTIDE SEQUENCE</scope>
</reference>
<reference evidence="4" key="4">
    <citation type="journal article" date="2008" name="Nucleic Acids Res.">
        <title>The rice annotation project database (RAP-DB): 2008 update.</title>
        <authorList>
            <consortium name="The rice annotation project (RAP)"/>
        </authorList>
    </citation>
    <scope>GENOME REANNOTATION</scope>
    <source>
        <strain evidence="4">cv. Nipponbare</strain>
    </source>
</reference>
<feature type="compositionally biased region" description="Basic and acidic residues" evidence="1">
    <location>
        <begin position="69"/>
        <end position="80"/>
    </location>
</feature>
<feature type="region of interest" description="Disordered" evidence="1">
    <location>
        <begin position="1"/>
        <end position="22"/>
    </location>
</feature>
<organism evidence="3 4">
    <name type="scientific">Oryza sativa subsp. japonica</name>
    <name type="common">Rice</name>
    <dbReference type="NCBI Taxonomy" id="39947"/>
    <lineage>
        <taxon>Eukaryota</taxon>
        <taxon>Viridiplantae</taxon>
        <taxon>Streptophyta</taxon>
        <taxon>Embryophyta</taxon>
        <taxon>Tracheophyta</taxon>
        <taxon>Spermatophyta</taxon>
        <taxon>Magnoliopsida</taxon>
        <taxon>Liliopsida</taxon>
        <taxon>Poales</taxon>
        <taxon>Poaceae</taxon>
        <taxon>BOP clade</taxon>
        <taxon>Oryzoideae</taxon>
        <taxon>Oryzeae</taxon>
        <taxon>Oryzinae</taxon>
        <taxon>Oryza</taxon>
        <taxon>Oryza sativa</taxon>
    </lineage>
</organism>
<name>Q6H5U5_ORYSJ</name>
<feature type="region of interest" description="Disordered" evidence="1">
    <location>
        <begin position="34"/>
        <end position="80"/>
    </location>
</feature>
<proteinExistence type="predicted"/>
<reference evidence="4" key="3">
    <citation type="journal article" date="2005" name="Nature">
        <title>The map-based sequence of the rice genome.</title>
        <authorList>
            <consortium name="International rice genome sequencing project (IRGSP)"/>
            <person name="Matsumoto T."/>
            <person name="Wu J."/>
            <person name="Kanamori H."/>
            <person name="Katayose Y."/>
            <person name="Fujisawa M."/>
            <person name="Namiki N."/>
            <person name="Mizuno H."/>
            <person name="Yamamoto K."/>
            <person name="Antonio B.A."/>
            <person name="Baba T."/>
            <person name="Sakata K."/>
            <person name="Nagamura Y."/>
            <person name="Aoki H."/>
            <person name="Arikawa K."/>
            <person name="Arita K."/>
            <person name="Bito T."/>
            <person name="Chiden Y."/>
            <person name="Fujitsuka N."/>
            <person name="Fukunaka R."/>
            <person name="Hamada M."/>
            <person name="Harada C."/>
            <person name="Hayashi A."/>
            <person name="Hijishita S."/>
            <person name="Honda M."/>
            <person name="Hosokawa S."/>
            <person name="Ichikawa Y."/>
            <person name="Idonuma A."/>
            <person name="Iijima M."/>
            <person name="Ikeda M."/>
            <person name="Ikeno M."/>
            <person name="Ito K."/>
            <person name="Ito S."/>
            <person name="Ito T."/>
            <person name="Ito Y."/>
            <person name="Ito Y."/>
            <person name="Iwabuchi A."/>
            <person name="Kamiya K."/>
            <person name="Karasawa W."/>
            <person name="Kurita K."/>
            <person name="Katagiri S."/>
            <person name="Kikuta A."/>
            <person name="Kobayashi H."/>
            <person name="Kobayashi N."/>
            <person name="Machita K."/>
            <person name="Maehara T."/>
            <person name="Masukawa M."/>
            <person name="Mizubayashi T."/>
            <person name="Mukai Y."/>
            <person name="Nagasaki H."/>
            <person name="Nagata Y."/>
            <person name="Naito S."/>
            <person name="Nakashima M."/>
            <person name="Nakama Y."/>
            <person name="Nakamichi Y."/>
            <person name="Nakamura M."/>
            <person name="Meguro A."/>
            <person name="Negishi M."/>
            <person name="Ohta I."/>
            <person name="Ohta T."/>
            <person name="Okamoto M."/>
            <person name="Ono N."/>
            <person name="Saji S."/>
            <person name="Sakaguchi M."/>
            <person name="Sakai K."/>
            <person name="Shibata M."/>
            <person name="Shimokawa T."/>
            <person name="Song J."/>
            <person name="Takazaki Y."/>
            <person name="Terasawa K."/>
            <person name="Tsugane M."/>
            <person name="Tsuji K."/>
            <person name="Ueda S."/>
            <person name="Waki K."/>
            <person name="Yamagata H."/>
            <person name="Yamamoto M."/>
            <person name="Yamamoto S."/>
            <person name="Yamane H."/>
            <person name="Yoshiki S."/>
            <person name="Yoshihara R."/>
            <person name="Yukawa K."/>
            <person name="Zhong H."/>
            <person name="Yano M."/>
            <person name="Yuan Q."/>
            <person name="Ouyang S."/>
            <person name="Liu J."/>
            <person name="Jones K.M."/>
            <person name="Gansberger K."/>
            <person name="Moffat K."/>
            <person name="Hill J."/>
            <person name="Bera J."/>
            <person name="Fadrosh D."/>
            <person name="Jin S."/>
            <person name="Johri S."/>
            <person name="Kim M."/>
            <person name="Overton L."/>
            <person name="Reardon M."/>
            <person name="Tsitrin T."/>
            <person name="Vuong H."/>
            <person name="Weaver B."/>
            <person name="Ciecko A."/>
            <person name="Tallon L."/>
            <person name="Jackson J."/>
            <person name="Pai G."/>
            <person name="Aken S.V."/>
            <person name="Utterback T."/>
            <person name="Reidmuller S."/>
            <person name="Feldblyum T."/>
            <person name="Hsiao J."/>
            <person name="Zismann V."/>
            <person name="Iobst S."/>
            <person name="de Vazeille A.R."/>
            <person name="Buell C.R."/>
            <person name="Ying K."/>
            <person name="Li Y."/>
            <person name="Lu T."/>
            <person name="Huang Y."/>
            <person name="Zhao Q."/>
            <person name="Feng Q."/>
            <person name="Zhang L."/>
            <person name="Zhu J."/>
            <person name="Weng Q."/>
            <person name="Mu J."/>
            <person name="Lu Y."/>
            <person name="Fan D."/>
            <person name="Liu Y."/>
            <person name="Guan J."/>
            <person name="Zhang Y."/>
            <person name="Yu S."/>
            <person name="Liu X."/>
            <person name="Zhang Y."/>
            <person name="Hong G."/>
            <person name="Han B."/>
            <person name="Choisne N."/>
            <person name="Demange N."/>
            <person name="Orjeda G."/>
            <person name="Samain S."/>
            <person name="Cattolico L."/>
            <person name="Pelletier E."/>
            <person name="Couloux A."/>
            <person name="Segurens B."/>
            <person name="Wincker P."/>
            <person name="D'Hont A."/>
            <person name="Scarpelli C."/>
            <person name="Weissenbach J."/>
            <person name="Salanoubat M."/>
            <person name="Quetier F."/>
            <person name="Yu Y."/>
            <person name="Kim H.R."/>
            <person name="Rambo T."/>
            <person name="Currie J."/>
            <person name="Collura K."/>
            <person name="Luo M."/>
            <person name="Yang T."/>
            <person name="Ammiraju J.S.S."/>
            <person name="Engler F."/>
            <person name="Soderlund C."/>
            <person name="Wing R.A."/>
            <person name="Palmer L.E."/>
            <person name="de la Bastide M."/>
            <person name="Spiegel L."/>
            <person name="Nascimento L."/>
            <person name="Zutavern T."/>
            <person name="O'Shaughnessy A."/>
            <person name="Dike S."/>
            <person name="Dedhia N."/>
            <person name="Preston R."/>
            <person name="Balija V."/>
            <person name="McCombie W.R."/>
            <person name="Chow T."/>
            <person name="Chen H."/>
            <person name="Chung M."/>
            <person name="Chen C."/>
            <person name="Shaw J."/>
            <person name="Wu H."/>
            <person name="Hsiao K."/>
            <person name="Chao Y."/>
            <person name="Chu M."/>
            <person name="Cheng C."/>
            <person name="Hour A."/>
            <person name="Lee P."/>
            <person name="Lin S."/>
            <person name="Lin Y."/>
            <person name="Liou J."/>
            <person name="Liu S."/>
            <person name="Hsing Y."/>
            <person name="Raghuvanshi S."/>
            <person name="Mohanty A."/>
            <person name="Bharti A.K."/>
            <person name="Gaur A."/>
            <person name="Gupta V."/>
            <person name="Kumar D."/>
            <person name="Ravi V."/>
            <person name="Vij S."/>
            <person name="Kapur A."/>
            <person name="Khurana P."/>
            <person name="Khurana P."/>
            <person name="Khurana J.P."/>
            <person name="Tyagi A.K."/>
            <person name="Gaikwad K."/>
            <person name="Singh A."/>
            <person name="Dalal V."/>
            <person name="Srivastava S."/>
            <person name="Dixit A."/>
            <person name="Pal A.K."/>
            <person name="Ghazi I.A."/>
            <person name="Yadav M."/>
            <person name="Pandit A."/>
            <person name="Bhargava A."/>
            <person name="Sureshbabu K."/>
            <person name="Batra K."/>
            <person name="Sharma T.R."/>
            <person name="Mohapatra T."/>
            <person name="Singh N.K."/>
            <person name="Messing J."/>
            <person name="Nelson A.B."/>
            <person name="Fuks G."/>
            <person name="Kavchok S."/>
            <person name="Keizer G."/>
            <person name="Linton E."/>
            <person name="Llaca V."/>
            <person name="Song R."/>
            <person name="Tanyolac B."/>
            <person name="Young S."/>
            <person name="Ho-Il K."/>
            <person name="Hahn J.H."/>
            <person name="Sangsakoo G."/>
            <person name="Vanavichit A."/>
            <person name="de Mattos Luiz.A.T."/>
            <person name="Zimmer P.D."/>
            <person name="Malone G."/>
            <person name="Dellagostin O."/>
            <person name="de Oliveira A.C."/>
            <person name="Bevan M."/>
            <person name="Bancroft I."/>
            <person name="Minx P."/>
            <person name="Cordum H."/>
            <person name="Wilson R."/>
            <person name="Cheng Z."/>
            <person name="Jin W."/>
            <person name="Jiang J."/>
            <person name="Leong S.A."/>
            <person name="Iwama H."/>
            <person name="Gojobori T."/>
            <person name="Itoh T."/>
            <person name="Niimura Y."/>
            <person name="Fujii Y."/>
            <person name="Habara T."/>
            <person name="Sakai H."/>
            <person name="Sato Y."/>
            <person name="Wilson G."/>
            <person name="Kumar K."/>
            <person name="McCouch S."/>
            <person name="Juretic N."/>
            <person name="Hoen D."/>
            <person name="Wright S."/>
            <person name="Bruskiewich R."/>
            <person name="Bureau T."/>
            <person name="Miyao A."/>
            <person name="Hirochika H."/>
            <person name="Nishikawa T."/>
            <person name="Kadowaki K."/>
            <person name="Sugiura M."/>
            <person name="Burr B."/>
            <person name="Sasaki T."/>
        </authorList>
    </citation>
    <scope>NUCLEOTIDE SEQUENCE [LARGE SCALE GENOMIC DNA]</scope>
    <source>
        <strain evidence="4">cv. Nipponbare</strain>
    </source>
</reference>
<dbReference type="EMBL" id="AP004768">
    <property type="protein sequence ID" value="BAD25349.1"/>
    <property type="molecule type" value="Genomic_DNA"/>
</dbReference>
<reference evidence="3" key="2">
    <citation type="submission" date="2002-07" db="EMBL/GenBank/DDBJ databases">
        <title>Oryza sativa nipponbare(GA3) genomic DNA, chromosome 2, BAC clone:OSJNBa0014E22.</title>
        <authorList>
            <person name="Sasaki T."/>
            <person name="Matsumoto T."/>
            <person name="Katayose Y."/>
        </authorList>
    </citation>
    <scope>NUCLEOTIDE SEQUENCE</scope>
</reference>
<evidence type="ECO:0000313" key="2">
    <source>
        <dbReference type="EMBL" id="BAD25349.1"/>
    </source>
</evidence>
<accession>Q6H5U5</accession>
<evidence type="ECO:0000313" key="4">
    <source>
        <dbReference type="Proteomes" id="UP000000763"/>
    </source>
</evidence>
<evidence type="ECO:0000313" key="3">
    <source>
        <dbReference type="EMBL" id="BAD25904.1"/>
    </source>
</evidence>
<sequence>MMIKDGTKAARREDGGGAEEHGCHGLMLYVPIEAGRPGTPDTAARSRAVSSPAPASRHVRARGTLRSGRAHESTRGKERR</sequence>
<evidence type="ECO:0000256" key="1">
    <source>
        <dbReference type="SAM" id="MobiDB-lite"/>
    </source>
</evidence>